<dbReference type="Gene3D" id="2.20.25.240">
    <property type="match status" value="1"/>
</dbReference>
<organism evidence="6 7">
    <name type="scientific">Adineta ricciae</name>
    <name type="common">Rotifer</name>
    <dbReference type="NCBI Taxonomy" id="249248"/>
    <lineage>
        <taxon>Eukaryota</taxon>
        <taxon>Metazoa</taxon>
        <taxon>Spiralia</taxon>
        <taxon>Gnathifera</taxon>
        <taxon>Rotifera</taxon>
        <taxon>Eurotatoria</taxon>
        <taxon>Bdelloidea</taxon>
        <taxon>Adinetida</taxon>
        <taxon>Adinetidae</taxon>
        <taxon>Adineta</taxon>
    </lineage>
</organism>
<feature type="domain" description="MULE transposase" evidence="5">
    <location>
        <begin position="452"/>
        <end position="553"/>
    </location>
</feature>
<evidence type="ECO:0000256" key="1">
    <source>
        <dbReference type="ARBA" id="ARBA00022723"/>
    </source>
</evidence>
<evidence type="ECO:0000313" key="6">
    <source>
        <dbReference type="EMBL" id="CAF1532787.1"/>
    </source>
</evidence>
<accession>A0A815VUX2</accession>
<evidence type="ECO:0000256" key="3">
    <source>
        <dbReference type="ARBA" id="ARBA00022833"/>
    </source>
</evidence>
<keyword evidence="1" id="KW-0479">Metal-binding</keyword>
<dbReference type="AlphaFoldDB" id="A0A815VUX2"/>
<gene>
    <name evidence="6" type="ORF">EDS130_LOCUS44708</name>
</gene>
<dbReference type="Pfam" id="PF10551">
    <property type="entry name" value="MULE"/>
    <property type="match status" value="1"/>
</dbReference>
<evidence type="ECO:0008006" key="8">
    <source>
        <dbReference type="Google" id="ProtNLM"/>
    </source>
</evidence>
<dbReference type="OrthoDB" id="6582261at2759"/>
<proteinExistence type="predicted"/>
<evidence type="ECO:0000313" key="7">
    <source>
        <dbReference type="Proteomes" id="UP000663852"/>
    </source>
</evidence>
<feature type="domain" description="FLYWCH-type" evidence="4">
    <location>
        <begin position="254"/>
        <end position="319"/>
    </location>
</feature>
<dbReference type="EMBL" id="CAJNOJ010000906">
    <property type="protein sequence ID" value="CAF1532787.1"/>
    <property type="molecule type" value="Genomic_DNA"/>
</dbReference>
<keyword evidence="2" id="KW-0863">Zinc-finger</keyword>
<protein>
    <recommendedName>
        <fullName evidence="8">MULE transposase domain-containing protein</fullName>
    </recommendedName>
</protein>
<dbReference type="Pfam" id="PF04500">
    <property type="entry name" value="FLYWCH"/>
    <property type="match status" value="1"/>
</dbReference>
<evidence type="ECO:0000256" key="2">
    <source>
        <dbReference type="ARBA" id="ARBA00022771"/>
    </source>
</evidence>
<name>A0A815VUX2_ADIRI</name>
<evidence type="ECO:0000259" key="5">
    <source>
        <dbReference type="Pfam" id="PF10551"/>
    </source>
</evidence>
<dbReference type="InterPro" id="IPR018289">
    <property type="entry name" value="MULE_transposase_dom"/>
</dbReference>
<dbReference type="Proteomes" id="UP000663852">
    <property type="component" value="Unassembled WGS sequence"/>
</dbReference>
<keyword evidence="3" id="KW-0862">Zinc</keyword>
<comment type="caution">
    <text evidence="6">The sequence shown here is derived from an EMBL/GenBank/DDBJ whole genome shotgun (WGS) entry which is preliminary data.</text>
</comment>
<reference evidence="6" key="1">
    <citation type="submission" date="2021-02" db="EMBL/GenBank/DDBJ databases">
        <authorList>
            <person name="Nowell W R."/>
        </authorList>
    </citation>
    <scope>NUCLEOTIDE SEQUENCE</scope>
</reference>
<dbReference type="InterPro" id="IPR007588">
    <property type="entry name" value="Znf_FLYWCH"/>
</dbReference>
<evidence type="ECO:0000259" key="4">
    <source>
        <dbReference type="Pfam" id="PF04500"/>
    </source>
</evidence>
<dbReference type="GO" id="GO:0008270">
    <property type="term" value="F:zinc ion binding"/>
    <property type="evidence" value="ECO:0007669"/>
    <property type="project" value="UniProtKB-KW"/>
</dbReference>
<sequence>MYTNNNLAQLPDSLSSLSSSSLLPSTHLPATYGNVQNQHLTVLQTPSLSHQGIPSLHQYQYSASYHSRPELLSADELDLILSFRRMQTLNGVSPSQRPSSSSYPCVNDTYSYQPKLSFSQTGHHMQQIAYYAPDLTMDPSLHHLHLTTSQQCSVDKGNHLFIPESKSTFEEVTKSSSSCILKQRSSSPMTQQQSSGLKVSSMHKCNLLSAKLIIELLDPTKPYQIGDPIKIGRRILQTDPSSIKYWVEGSMTIIETTTGGKILSMGGYSYVVKNYGKLFTKWECERRRNGQCSTILIRTSDPRNKDMLKIFSIEGEHIHDPTPHTVELRKFKQRVRNRCRQELSSPRMVYETELMKGQYSKEMLSILPTFYNIQAQLYRIRLNHLPTSPTNSNFTLHSGFTMTDQGHRFLLYDSNSVLMPYISAPARVGRILIFSSDLQLNILAKSKRVANDGTFQTASYTSQQNYIIVAEYQEGHTGNTEAGTVPVVFCLCESKCYETYRLIMQILKTAMNTLKLLWKPASWMSDYENGLVKAIKEELPNTKLIGCAFHYAQSIHRNIQAKGLQDAYRHVEIVRQVLRQVLRQVMALAYVPSDQIRSLYYEFIKKQLNSVPTDVRRNLRTFLNYFESFWLKRIHQFCVFGESIRTNNSLEGYNNKMNAQLSAHPHLYKLILWLEKEELLVQQLVSKIDANRSIRKRKQTAKTILMNESLEGLWDQYNTGKIDSKKLLSEASKWVAKRV</sequence>